<dbReference type="STRING" id="52131.GA0061100_106215"/>
<feature type="domain" description="MmgE/PrpD C-terminal" evidence="3">
    <location>
        <begin position="267"/>
        <end position="428"/>
    </location>
</feature>
<evidence type="ECO:0000313" key="5">
    <source>
        <dbReference type="Proteomes" id="UP000186228"/>
    </source>
</evidence>
<comment type="similarity">
    <text evidence="1">Belongs to the PrpD family.</text>
</comment>
<name>A0A1C3VIV0_9HYPH</name>
<dbReference type="InterPro" id="IPR042183">
    <property type="entry name" value="MmgE/PrpD_sf_1"/>
</dbReference>
<dbReference type="GO" id="GO:0016829">
    <property type="term" value="F:lyase activity"/>
    <property type="evidence" value="ECO:0007669"/>
    <property type="project" value="InterPro"/>
</dbReference>
<proteinExistence type="inferred from homology"/>
<dbReference type="RefSeq" id="WP_075854536.1">
    <property type="nucleotide sequence ID" value="NZ_FMAC01000006.1"/>
</dbReference>
<evidence type="ECO:0000259" key="3">
    <source>
        <dbReference type="Pfam" id="PF19305"/>
    </source>
</evidence>
<dbReference type="Gene3D" id="1.10.4100.10">
    <property type="entry name" value="2-methylcitrate dehydratase PrpD"/>
    <property type="match status" value="1"/>
</dbReference>
<gene>
    <name evidence="4" type="ORF">GA0061100_106215</name>
</gene>
<dbReference type="InterPro" id="IPR005656">
    <property type="entry name" value="MmgE_PrpD"/>
</dbReference>
<dbReference type="InterPro" id="IPR036148">
    <property type="entry name" value="MmgE/PrpD_sf"/>
</dbReference>
<dbReference type="Proteomes" id="UP000186228">
    <property type="component" value="Unassembled WGS sequence"/>
</dbReference>
<reference evidence="5" key="1">
    <citation type="submission" date="2016-08" db="EMBL/GenBank/DDBJ databases">
        <authorList>
            <person name="Varghese N."/>
            <person name="Submissions Spin"/>
        </authorList>
    </citation>
    <scope>NUCLEOTIDE SEQUENCE [LARGE SCALE GENOMIC DNA]</scope>
    <source>
        <strain evidence="5">CCBAU 57015</strain>
    </source>
</reference>
<dbReference type="Pfam" id="PF03972">
    <property type="entry name" value="MmgE_PrpD_N"/>
    <property type="match status" value="1"/>
</dbReference>
<dbReference type="EMBL" id="FMAC01000006">
    <property type="protein sequence ID" value="SCB27676.1"/>
    <property type="molecule type" value="Genomic_DNA"/>
</dbReference>
<organism evidence="4 5">
    <name type="scientific">Rhizobium hainanense</name>
    <dbReference type="NCBI Taxonomy" id="52131"/>
    <lineage>
        <taxon>Bacteria</taxon>
        <taxon>Pseudomonadati</taxon>
        <taxon>Pseudomonadota</taxon>
        <taxon>Alphaproteobacteria</taxon>
        <taxon>Hyphomicrobiales</taxon>
        <taxon>Rhizobiaceae</taxon>
        <taxon>Rhizobium/Agrobacterium group</taxon>
        <taxon>Rhizobium</taxon>
    </lineage>
</organism>
<accession>A0A1C3VIV0</accession>
<evidence type="ECO:0000313" key="4">
    <source>
        <dbReference type="EMBL" id="SCB27676.1"/>
    </source>
</evidence>
<dbReference type="InterPro" id="IPR045337">
    <property type="entry name" value="MmgE_PrpD_C"/>
</dbReference>
<protein>
    <submittedName>
        <fullName evidence="4">2-methylcitrate dehydratase PrpD</fullName>
    </submittedName>
</protein>
<keyword evidence="5" id="KW-1185">Reference proteome</keyword>
<dbReference type="PANTHER" id="PTHR16943">
    <property type="entry name" value="2-METHYLCITRATE DEHYDRATASE-RELATED"/>
    <property type="match status" value="1"/>
</dbReference>
<dbReference type="AlphaFoldDB" id="A0A1C3VIV0"/>
<dbReference type="SUPFAM" id="SSF103378">
    <property type="entry name" value="2-methylcitrate dehydratase PrpD"/>
    <property type="match status" value="1"/>
</dbReference>
<dbReference type="OrthoDB" id="9795089at2"/>
<dbReference type="Gene3D" id="3.30.1330.120">
    <property type="entry name" value="2-methylcitrate dehydratase PrpD"/>
    <property type="match status" value="1"/>
</dbReference>
<dbReference type="Pfam" id="PF19305">
    <property type="entry name" value="MmgE_PrpD_C"/>
    <property type="match status" value="1"/>
</dbReference>
<dbReference type="InterPro" id="IPR042188">
    <property type="entry name" value="MmgE/PrpD_sf_2"/>
</dbReference>
<dbReference type="InterPro" id="IPR045336">
    <property type="entry name" value="MmgE_PrpD_N"/>
</dbReference>
<evidence type="ECO:0000259" key="2">
    <source>
        <dbReference type="Pfam" id="PF03972"/>
    </source>
</evidence>
<sequence length="463" mass="49873">MATILQKIAKQVLSRATFSNLAMDRARDATVDTIGCMIAGRNDASVAALIRAFDREIAQGGTARLVGGGSTSCSLAALINATSAHALDFDDNFHPARAHASAVLVPALLAVLSTDKVTSGRQFLEAYLTGLEAQAAVGFGVNPSHYNRGWHATATVGSIGAAAGVARLLGADEEAIAAAMSLATSFACGPKGQFGTTAKPLHAGLAARNAVDAARMALAGMSGRLDILERPQGFLDLFGGDEANGWEGLTFGEMHIIESRGLVTKRHPCCASTHRAVDALLDLKQEHELAADDIVRIETKVGISAARNLAYPNPADEMQARFSMQYCLAAAFLKGSLSLSDFTPQGIDRLGIREFMPRIEMQAYSAEEEKGVERLPHIVTVMTRDGRIYSRSRLHAKGSIEAPMSDHEREVKFIDCLRWANQHASEASFQRLRALAEFETSSCHDTFWNVISNGWHSKNERRH</sequence>
<feature type="domain" description="MmgE/PrpD N-terminal" evidence="2">
    <location>
        <begin position="17"/>
        <end position="242"/>
    </location>
</feature>
<evidence type="ECO:0000256" key="1">
    <source>
        <dbReference type="ARBA" id="ARBA00006174"/>
    </source>
</evidence>
<dbReference type="PANTHER" id="PTHR16943:SF8">
    <property type="entry name" value="2-METHYLCITRATE DEHYDRATASE"/>
    <property type="match status" value="1"/>
</dbReference>